<dbReference type="AlphaFoldDB" id="A0AAE9Y3J3"/>
<gene>
    <name evidence="8" type="ORF">PO878_15155</name>
</gene>
<reference evidence="8" key="1">
    <citation type="submission" date="2023-01" db="EMBL/GenBank/DDBJ databases">
        <title>The diversity of Class Acidimicrobiia in South China Sea sediment environments and the proposal of Iamia marina sp. nov., a novel species of the genus Iamia.</title>
        <authorList>
            <person name="He Y."/>
            <person name="Tian X."/>
        </authorList>
    </citation>
    <scope>NUCLEOTIDE SEQUENCE</scope>
    <source>
        <strain evidence="8">DSM 19957</strain>
    </source>
</reference>
<evidence type="ECO:0000256" key="7">
    <source>
        <dbReference type="SAM" id="Phobius"/>
    </source>
</evidence>
<evidence type="ECO:0000313" key="8">
    <source>
        <dbReference type="EMBL" id="WCO65840.1"/>
    </source>
</evidence>
<feature type="transmembrane region" description="Helical" evidence="7">
    <location>
        <begin position="232"/>
        <end position="256"/>
    </location>
</feature>
<keyword evidence="4 7" id="KW-0812">Transmembrane</keyword>
<evidence type="ECO:0000256" key="1">
    <source>
        <dbReference type="ARBA" id="ARBA00004651"/>
    </source>
</evidence>
<feature type="transmembrane region" description="Helical" evidence="7">
    <location>
        <begin position="102"/>
        <end position="124"/>
    </location>
</feature>
<evidence type="ECO:0000256" key="2">
    <source>
        <dbReference type="ARBA" id="ARBA00022448"/>
    </source>
</evidence>
<dbReference type="RefSeq" id="WP_272735366.1">
    <property type="nucleotide sequence ID" value="NZ_CP116942.1"/>
</dbReference>
<name>A0AAE9Y3J3_9ACTN</name>
<evidence type="ECO:0000313" key="9">
    <source>
        <dbReference type="Proteomes" id="UP001216390"/>
    </source>
</evidence>
<dbReference type="KEGG" id="ima:PO878_15155"/>
<evidence type="ECO:0000256" key="4">
    <source>
        <dbReference type="ARBA" id="ARBA00022692"/>
    </source>
</evidence>
<feature type="transmembrane region" description="Helical" evidence="7">
    <location>
        <begin position="56"/>
        <end position="81"/>
    </location>
</feature>
<dbReference type="EMBL" id="CP116942">
    <property type="protein sequence ID" value="WCO65840.1"/>
    <property type="molecule type" value="Genomic_DNA"/>
</dbReference>
<keyword evidence="2" id="KW-0813">Transport</keyword>
<feature type="transmembrane region" description="Helical" evidence="7">
    <location>
        <begin position="354"/>
        <end position="376"/>
    </location>
</feature>
<sequence>MTETAATADPRPGSTFRSLRVRNFRLFFAGQLVSQTGTWLTMVAQTLLVLKLTRSGVAIGLLTACQFLPLLLMGAWAGSVADRVDKRRLLLWTQAAAMGQSLALAAVVFTGHATVPAIYALALVQGVLTALDNPARRAFVVEMVPQEMVANAVSLNSAVMTGSRVLGPAAAGALVVTVGFGWTFLIDGLSYLAVLYGLWAMRASELRAATPGARGPGKVREGLRYVRGERGLLVPLVMTAVIGTFAINFQVTIPLLVTGPLQGGDSTFTVLFSVLSLGSLVGALWTARRTEVTNRQLVVAAAAFGVAMLGLAAVPGLVAAFPVAVLLGVASIAFMTSSTSIVQLRAAPELRGRVLALQAMVFLGSTPIGGPIVGWVSDVLGPRAGIALGGLACLGAAAWAAHAFRRPDAGVELDTPEGRVAEGRAVTLAD</sequence>
<keyword evidence="5 7" id="KW-1133">Transmembrane helix</keyword>
<feature type="transmembrane region" description="Helical" evidence="7">
    <location>
        <begin position="382"/>
        <end position="401"/>
    </location>
</feature>
<dbReference type="Pfam" id="PF05977">
    <property type="entry name" value="MFS_3"/>
    <property type="match status" value="1"/>
</dbReference>
<dbReference type="PANTHER" id="PTHR23513:SF11">
    <property type="entry name" value="STAPHYLOFERRIN A TRANSPORTER"/>
    <property type="match status" value="1"/>
</dbReference>
<evidence type="ECO:0000256" key="5">
    <source>
        <dbReference type="ARBA" id="ARBA00022989"/>
    </source>
</evidence>
<proteinExistence type="predicted"/>
<protein>
    <submittedName>
        <fullName evidence="8">MFS transporter</fullName>
    </submittedName>
</protein>
<dbReference type="PANTHER" id="PTHR23513">
    <property type="entry name" value="INTEGRAL MEMBRANE EFFLUX PROTEIN-RELATED"/>
    <property type="match status" value="1"/>
</dbReference>
<feature type="transmembrane region" description="Helical" evidence="7">
    <location>
        <begin position="268"/>
        <end position="285"/>
    </location>
</feature>
<evidence type="ECO:0000256" key="6">
    <source>
        <dbReference type="ARBA" id="ARBA00023136"/>
    </source>
</evidence>
<accession>A0AAE9Y3J3</accession>
<dbReference type="InterPro" id="IPR036259">
    <property type="entry name" value="MFS_trans_sf"/>
</dbReference>
<dbReference type="InterPro" id="IPR010290">
    <property type="entry name" value="TM_effector"/>
</dbReference>
<dbReference type="Proteomes" id="UP001216390">
    <property type="component" value="Chromosome"/>
</dbReference>
<dbReference type="Gene3D" id="1.20.1250.20">
    <property type="entry name" value="MFS general substrate transporter like domains"/>
    <property type="match status" value="1"/>
</dbReference>
<keyword evidence="6 7" id="KW-0472">Membrane</keyword>
<dbReference type="SUPFAM" id="SSF103473">
    <property type="entry name" value="MFS general substrate transporter"/>
    <property type="match status" value="1"/>
</dbReference>
<dbReference type="GO" id="GO:0005886">
    <property type="term" value="C:plasma membrane"/>
    <property type="evidence" value="ECO:0007669"/>
    <property type="project" value="UniProtKB-SubCell"/>
</dbReference>
<feature type="transmembrane region" description="Helical" evidence="7">
    <location>
        <begin position="297"/>
        <end position="314"/>
    </location>
</feature>
<dbReference type="CDD" id="cd06173">
    <property type="entry name" value="MFS_MefA_like"/>
    <property type="match status" value="1"/>
</dbReference>
<organism evidence="8 9">
    <name type="scientific">Iamia majanohamensis</name>
    <dbReference type="NCBI Taxonomy" id="467976"/>
    <lineage>
        <taxon>Bacteria</taxon>
        <taxon>Bacillati</taxon>
        <taxon>Actinomycetota</taxon>
        <taxon>Acidimicrobiia</taxon>
        <taxon>Acidimicrobiales</taxon>
        <taxon>Iamiaceae</taxon>
        <taxon>Iamia</taxon>
    </lineage>
</organism>
<feature type="transmembrane region" description="Helical" evidence="7">
    <location>
        <begin position="26"/>
        <end position="50"/>
    </location>
</feature>
<keyword evidence="9" id="KW-1185">Reference proteome</keyword>
<comment type="subcellular location">
    <subcellularLocation>
        <location evidence="1">Cell membrane</location>
        <topology evidence="1">Multi-pass membrane protein</topology>
    </subcellularLocation>
</comment>
<keyword evidence="3" id="KW-1003">Cell membrane</keyword>
<feature type="transmembrane region" description="Helical" evidence="7">
    <location>
        <begin position="169"/>
        <end position="199"/>
    </location>
</feature>
<feature type="transmembrane region" description="Helical" evidence="7">
    <location>
        <begin position="320"/>
        <end position="342"/>
    </location>
</feature>
<evidence type="ECO:0000256" key="3">
    <source>
        <dbReference type="ARBA" id="ARBA00022475"/>
    </source>
</evidence>